<dbReference type="PANTHER" id="PTHR45138">
    <property type="entry name" value="REGULATORY COMPONENTS OF SENSORY TRANSDUCTION SYSTEM"/>
    <property type="match status" value="1"/>
</dbReference>
<evidence type="ECO:0000259" key="1">
    <source>
        <dbReference type="PROSITE" id="PS50887"/>
    </source>
</evidence>
<dbReference type="Gene3D" id="3.30.450.40">
    <property type="match status" value="1"/>
</dbReference>
<dbReference type="CDD" id="cd01949">
    <property type="entry name" value="GGDEF"/>
    <property type="match status" value="1"/>
</dbReference>
<dbReference type="InterPro" id="IPR000160">
    <property type="entry name" value="GGDEF_dom"/>
</dbReference>
<protein>
    <submittedName>
        <fullName evidence="2">Diguanylate cyclase with GAF sensor</fullName>
    </submittedName>
</protein>
<dbReference type="KEGG" id="tpr:Tpau_0167"/>
<proteinExistence type="predicted"/>
<dbReference type="AlphaFoldDB" id="D5UQI8"/>
<evidence type="ECO:0000313" key="2">
    <source>
        <dbReference type="EMBL" id="ADG76821.1"/>
    </source>
</evidence>
<dbReference type="Proteomes" id="UP000001213">
    <property type="component" value="Chromosome"/>
</dbReference>
<dbReference type="InterPro" id="IPR043128">
    <property type="entry name" value="Rev_trsase/Diguanyl_cyclase"/>
</dbReference>
<dbReference type="InterPro" id="IPR003018">
    <property type="entry name" value="GAF"/>
</dbReference>
<dbReference type="SUPFAM" id="SSF55781">
    <property type="entry name" value="GAF domain-like"/>
    <property type="match status" value="1"/>
</dbReference>
<dbReference type="NCBIfam" id="TIGR00254">
    <property type="entry name" value="GGDEF"/>
    <property type="match status" value="1"/>
</dbReference>
<dbReference type="Gene3D" id="3.30.70.270">
    <property type="match status" value="1"/>
</dbReference>
<dbReference type="InterPro" id="IPR029787">
    <property type="entry name" value="Nucleotide_cyclase"/>
</dbReference>
<dbReference type="eggNOG" id="COG2199">
    <property type="taxonomic scope" value="Bacteria"/>
</dbReference>
<dbReference type="SMART" id="SM00267">
    <property type="entry name" value="GGDEF"/>
    <property type="match status" value="1"/>
</dbReference>
<keyword evidence="3" id="KW-1185">Reference proteome</keyword>
<sequence>MTVQLHPREHDRVAAVRSLRIMGSDPVPDLDRIAELSAALCEVPFGSVNVIDFDRHYTVASVGAPRIHASREDSLCSLAVEGDQVIYAVDAKKDDRFLGKRFLDIADPPIHLFAAAPICTADRLPVGTVRVYGSEPRQLSERQLRGLEDLADLAMSVLELRSAARTLHNTATTDAVTGLPNRHAMDLMVSERESAGIRLIAYADLDDFKRINDSFGHQFGDAVLRAVARRIDAAIGEDDVVYRVGGDEFVIAARESDVPLEDMVDRLRAAVSDSPVTVDGRPITVSATVGAVQVPVGGDPAAAIDAADAAMYRAKGNRFV</sequence>
<dbReference type="PANTHER" id="PTHR45138:SF9">
    <property type="entry name" value="DIGUANYLATE CYCLASE DGCM-RELATED"/>
    <property type="match status" value="1"/>
</dbReference>
<dbReference type="Pfam" id="PF13185">
    <property type="entry name" value="GAF_2"/>
    <property type="match status" value="1"/>
</dbReference>
<dbReference type="RefSeq" id="WP_013124876.1">
    <property type="nucleotide sequence ID" value="NC_014158.1"/>
</dbReference>
<name>D5UQI8_TSUPD</name>
<dbReference type="PROSITE" id="PS50887">
    <property type="entry name" value="GGDEF"/>
    <property type="match status" value="1"/>
</dbReference>
<organism evidence="2 3">
    <name type="scientific">Tsukamurella paurometabola (strain ATCC 8368 / DSM 20162 / CCUG 35730 / CIP 100753 / JCM 10117 / KCTC 9821 / NBRC 16120 / NCIMB 702349 / NCTC 13040)</name>
    <name type="common">Corynebacterium paurometabolum</name>
    <dbReference type="NCBI Taxonomy" id="521096"/>
    <lineage>
        <taxon>Bacteria</taxon>
        <taxon>Bacillati</taxon>
        <taxon>Actinomycetota</taxon>
        <taxon>Actinomycetes</taxon>
        <taxon>Mycobacteriales</taxon>
        <taxon>Tsukamurellaceae</taxon>
        <taxon>Tsukamurella</taxon>
    </lineage>
</organism>
<reference evidence="3" key="1">
    <citation type="submission" date="2010-03" db="EMBL/GenBank/DDBJ databases">
        <title>The complete chromosome of Tsukamurella paurometabola DSM 20162.</title>
        <authorList>
            <consortium name="US DOE Joint Genome Institute (JGI-PGF)"/>
            <person name="Lucas S."/>
            <person name="Copeland A."/>
            <person name="Lapidus A."/>
            <person name="Glavina del Rio T."/>
            <person name="Dalin E."/>
            <person name="Tice H."/>
            <person name="Bruce D."/>
            <person name="Goodwin L."/>
            <person name="Pitluck S."/>
            <person name="Kyrpides N."/>
            <person name="Mavromatis K."/>
            <person name="Ivanova N."/>
            <person name="Mikhailova N."/>
            <person name="Munk A.C."/>
            <person name="Brettin T."/>
            <person name="Detter J.C."/>
            <person name="Tapia R."/>
            <person name="Han C."/>
            <person name="Larimer F."/>
            <person name="Land M."/>
            <person name="Hauser L."/>
            <person name="Markowitz V."/>
            <person name="Cheng J.-F."/>
            <person name="Hugenholtz P."/>
            <person name="Woyke T."/>
            <person name="Wu D."/>
            <person name="Jando M."/>
            <person name="Brambilla E."/>
            <person name="Klenk H.-P."/>
            <person name="Eisen J.A."/>
        </authorList>
    </citation>
    <scope>NUCLEOTIDE SEQUENCE [LARGE SCALE GENOMIC DNA]</scope>
    <source>
        <strain evidence="3">ATCC 8368 / DSM 20162 / CCUG 35730 / CIP 100753 / JCM 10117 / KCTC 9821 / NBRC 16120 / NCIMB 702349 / NCTC 13040</strain>
    </source>
</reference>
<dbReference type="SMART" id="SM00065">
    <property type="entry name" value="GAF"/>
    <property type="match status" value="1"/>
</dbReference>
<reference evidence="2 3" key="2">
    <citation type="journal article" date="2011" name="Stand. Genomic Sci.">
        <title>Complete genome sequence of Tsukamurella paurometabola type strain (no. 33).</title>
        <authorList>
            <person name="Munk A.C."/>
            <person name="Lapidus A."/>
            <person name="Lucas S."/>
            <person name="Nolan M."/>
            <person name="Tice H."/>
            <person name="Cheng J.F."/>
            <person name="Del Rio T.G."/>
            <person name="Goodwin L."/>
            <person name="Pitluck S."/>
            <person name="Liolios K."/>
            <person name="Huntemann M."/>
            <person name="Ivanova N."/>
            <person name="Mavromatis K."/>
            <person name="Mikhailova N."/>
            <person name="Pati A."/>
            <person name="Chen A."/>
            <person name="Palaniappan K."/>
            <person name="Tapia R."/>
            <person name="Han C."/>
            <person name="Land M."/>
            <person name="Hauser L."/>
            <person name="Chang Y.J."/>
            <person name="Jeffries C.D."/>
            <person name="Brettin T."/>
            <person name="Yasawong M."/>
            <person name="Brambilla E.M."/>
            <person name="Rohde M."/>
            <person name="Sikorski J."/>
            <person name="Goker M."/>
            <person name="Detter J.C."/>
            <person name="Woyke T."/>
            <person name="Bristow J."/>
            <person name="Eisen J.A."/>
            <person name="Markowitz V."/>
            <person name="Hugenholtz P."/>
            <person name="Kyrpides N.C."/>
            <person name="Klenk H.P."/>
        </authorList>
    </citation>
    <scope>NUCLEOTIDE SEQUENCE [LARGE SCALE GENOMIC DNA]</scope>
    <source>
        <strain evidence="3">ATCC 8368 / DSM 20162 / CCUG 35730 / CIP 100753 / JCM 10117 / KCTC 9821 / NBRC 16120 / NCIMB 702349 / NCTC 13040</strain>
    </source>
</reference>
<dbReference type="EMBL" id="CP001966">
    <property type="protein sequence ID" value="ADG76821.1"/>
    <property type="molecule type" value="Genomic_DNA"/>
</dbReference>
<dbReference type="Pfam" id="PF00990">
    <property type="entry name" value="GGDEF"/>
    <property type="match status" value="1"/>
</dbReference>
<dbReference type="InterPro" id="IPR029016">
    <property type="entry name" value="GAF-like_dom_sf"/>
</dbReference>
<dbReference type="SUPFAM" id="SSF55073">
    <property type="entry name" value="Nucleotide cyclase"/>
    <property type="match status" value="1"/>
</dbReference>
<dbReference type="GO" id="GO:0052621">
    <property type="term" value="F:diguanylate cyclase activity"/>
    <property type="evidence" value="ECO:0007669"/>
    <property type="project" value="TreeGrafter"/>
</dbReference>
<dbReference type="HOGENOM" id="CLU_000445_11_4_11"/>
<evidence type="ECO:0000313" key="3">
    <source>
        <dbReference type="Proteomes" id="UP000001213"/>
    </source>
</evidence>
<feature type="domain" description="GGDEF" evidence="1">
    <location>
        <begin position="196"/>
        <end position="320"/>
    </location>
</feature>
<dbReference type="InterPro" id="IPR050469">
    <property type="entry name" value="Diguanylate_Cyclase"/>
</dbReference>
<dbReference type="STRING" id="521096.Tpau_0167"/>
<gene>
    <name evidence="2" type="ordered locus">Tpau_0167</name>
</gene>
<accession>D5UQI8</accession>